<feature type="transmembrane region" description="Helical" evidence="2">
    <location>
        <begin position="90"/>
        <end position="111"/>
    </location>
</feature>
<dbReference type="RefSeq" id="WP_147275246.1">
    <property type="nucleotide sequence ID" value="NZ_QPJY01000005.1"/>
</dbReference>
<keyword evidence="2" id="KW-0812">Transmembrane</keyword>
<dbReference type="OrthoDB" id="6120241at2"/>
<evidence type="ECO:0000313" key="4">
    <source>
        <dbReference type="EMBL" id="RCX30375.1"/>
    </source>
</evidence>
<evidence type="ECO:0000256" key="2">
    <source>
        <dbReference type="SAM" id="Phobius"/>
    </source>
</evidence>
<keyword evidence="2" id="KW-1133">Transmembrane helix</keyword>
<keyword evidence="2" id="KW-0472">Membrane</keyword>
<evidence type="ECO:0000256" key="3">
    <source>
        <dbReference type="SAM" id="SignalP"/>
    </source>
</evidence>
<sequence length="182" mass="19096">MTGRRQVALAVVLSILLLLASSALASLTAIELVRVLDPRMGRELVGVIIGAMNNAFIALATFELALGMGIVRVASFAAGSDRLGVLVRRIFTRFVSVVGIALTLEGLIMVVRYSPVDLGRYLLYALALLLGIGVLLLGLAVLVNRVQAAVLRRRRRAAQSNPAASRVVAGTAPGGHGMTVGQ</sequence>
<dbReference type="Proteomes" id="UP000252707">
    <property type="component" value="Unassembled WGS sequence"/>
</dbReference>
<keyword evidence="5" id="KW-1185">Reference proteome</keyword>
<evidence type="ECO:0000313" key="5">
    <source>
        <dbReference type="Proteomes" id="UP000252707"/>
    </source>
</evidence>
<proteinExistence type="predicted"/>
<accession>A0A369CB89</accession>
<comment type="caution">
    <text evidence="4">The sequence shown here is derived from an EMBL/GenBank/DDBJ whole genome shotgun (WGS) entry which is preliminary data.</text>
</comment>
<feature type="region of interest" description="Disordered" evidence="1">
    <location>
        <begin position="162"/>
        <end position="182"/>
    </location>
</feature>
<feature type="signal peptide" evidence="3">
    <location>
        <begin position="1"/>
        <end position="25"/>
    </location>
</feature>
<feature type="chain" id="PRO_5016579195" evidence="3">
    <location>
        <begin position="26"/>
        <end position="182"/>
    </location>
</feature>
<dbReference type="EMBL" id="QPJY01000005">
    <property type="protein sequence ID" value="RCX30375.1"/>
    <property type="molecule type" value="Genomic_DNA"/>
</dbReference>
<protein>
    <submittedName>
        <fullName evidence="4">Uncharacterized protein</fullName>
    </submittedName>
</protein>
<feature type="transmembrane region" description="Helical" evidence="2">
    <location>
        <begin position="44"/>
        <end position="69"/>
    </location>
</feature>
<feature type="compositionally biased region" description="Gly residues" evidence="1">
    <location>
        <begin position="172"/>
        <end position="182"/>
    </location>
</feature>
<name>A0A369CB89_9GAMM</name>
<dbReference type="AlphaFoldDB" id="A0A369CB89"/>
<keyword evidence="3" id="KW-0732">Signal</keyword>
<reference evidence="4 5" key="1">
    <citation type="submission" date="2018-07" db="EMBL/GenBank/DDBJ databases">
        <title>Genomic Encyclopedia of Type Strains, Phase IV (KMG-IV): sequencing the most valuable type-strain genomes for metagenomic binning, comparative biology and taxonomic classification.</title>
        <authorList>
            <person name="Goeker M."/>
        </authorList>
    </citation>
    <scope>NUCLEOTIDE SEQUENCE [LARGE SCALE GENOMIC DNA]</scope>
    <source>
        <strain evidence="4 5">DSM 26407</strain>
    </source>
</reference>
<organism evidence="4 5">
    <name type="scientific">Thioalbus denitrificans</name>
    <dbReference type="NCBI Taxonomy" id="547122"/>
    <lineage>
        <taxon>Bacteria</taxon>
        <taxon>Pseudomonadati</taxon>
        <taxon>Pseudomonadota</taxon>
        <taxon>Gammaproteobacteria</taxon>
        <taxon>Chromatiales</taxon>
        <taxon>Ectothiorhodospiraceae</taxon>
        <taxon>Thioalbus</taxon>
    </lineage>
</organism>
<gene>
    <name evidence="4" type="ORF">DFQ59_105209</name>
</gene>
<evidence type="ECO:0000256" key="1">
    <source>
        <dbReference type="SAM" id="MobiDB-lite"/>
    </source>
</evidence>
<feature type="transmembrane region" description="Helical" evidence="2">
    <location>
        <begin position="123"/>
        <end position="146"/>
    </location>
</feature>